<evidence type="ECO:0000256" key="1">
    <source>
        <dbReference type="ARBA" id="ARBA00005417"/>
    </source>
</evidence>
<dbReference type="InterPro" id="IPR003439">
    <property type="entry name" value="ABC_transporter-like_ATP-bd"/>
</dbReference>
<evidence type="ECO:0000259" key="11">
    <source>
        <dbReference type="PROSITE" id="PS50893"/>
    </source>
</evidence>
<evidence type="ECO:0000256" key="5">
    <source>
        <dbReference type="ARBA" id="ARBA00022840"/>
    </source>
</evidence>
<evidence type="ECO:0000256" key="6">
    <source>
        <dbReference type="ARBA" id="ARBA00022906"/>
    </source>
</evidence>
<dbReference type="AlphaFoldDB" id="A0A2Z2LI33"/>
<dbReference type="InterPro" id="IPR003593">
    <property type="entry name" value="AAA+_ATPase"/>
</dbReference>
<dbReference type="PROSITE" id="PS50893">
    <property type="entry name" value="ABC_TRANSPORTER_2"/>
    <property type="match status" value="1"/>
</dbReference>
<gene>
    <name evidence="12" type="ORF">AOV_01300</name>
</gene>
<evidence type="ECO:0000256" key="2">
    <source>
        <dbReference type="ARBA" id="ARBA00022448"/>
    </source>
</evidence>
<dbReference type="Proteomes" id="UP000259762">
    <property type="component" value="Chromosome"/>
</dbReference>
<keyword evidence="8" id="KW-0406">Ion transport</keyword>
<comment type="similarity">
    <text evidence="1">Belongs to the ABC transporter superfamily.</text>
</comment>
<dbReference type="PANTHER" id="PTHR42734">
    <property type="entry name" value="METAL TRANSPORT SYSTEM ATP-BINDING PROTEIN TM_0124-RELATED"/>
    <property type="match status" value="1"/>
</dbReference>
<comment type="function">
    <text evidence="10">Part of an ABC transporter complex. Transmembrane domains (TMD) form a pore in the inner membrane and the ATP-binding domain (NBD) is responsible for energy generation.</text>
</comment>
<keyword evidence="5 12" id="KW-0067">ATP-binding</keyword>
<dbReference type="EMBL" id="CP015994">
    <property type="protein sequence ID" value="ASI47548.1"/>
    <property type="molecule type" value="Genomic_DNA"/>
</dbReference>
<keyword evidence="3" id="KW-0547">Nucleotide-binding</keyword>
<organism evidence="12 13">
    <name type="scientific">Anaplasma ovis str. Haibei</name>
    <dbReference type="NCBI Taxonomy" id="1248439"/>
    <lineage>
        <taxon>Bacteria</taxon>
        <taxon>Pseudomonadati</taxon>
        <taxon>Pseudomonadota</taxon>
        <taxon>Alphaproteobacteria</taxon>
        <taxon>Rickettsiales</taxon>
        <taxon>Anaplasmataceae</taxon>
        <taxon>Anaplasma</taxon>
    </lineage>
</organism>
<evidence type="ECO:0000313" key="13">
    <source>
        <dbReference type="Proteomes" id="UP000259762"/>
    </source>
</evidence>
<feature type="domain" description="ABC transporter" evidence="11">
    <location>
        <begin position="27"/>
        <end position="244"/>
    </location>
</feature>
<dbReference type="RefSeq" id="WP_075138823.1">
    <property type="nucleotide sequence ID" value="NZ_CP015994.1"/>
</dbReference>
<dbReference type="GO" id="GO:0006829">
    <property type="term" value="P:zinc ion transport"/>
    <property type="evidence" value="ECO:0007669"/>
    <property type="project" value="UniProtKB-KW"/>
</dbReference>
<dbReference type="SUPFAM" id="SSF52540">
    <property type="entry name" value="P-loop containing nucleoside triphosphate hydrolases"/>
    <property type="match status" value="1"/>
</dbReference>
<dbReference type="GO" id="GO:0005524">
    <property type="term" value="F:ATP binding"/>
    <property type="evidence" value="ECO:0007669"/>
    <property type="project" value="UniProtKB-KW"/>
</dbReference>
<evidence type="ECO:0000256" key="8">
    <source>
        <dbReference type="ARBA" id="ARBA00023065"/>
    </source>
</evidence>
<evidence type="ECO:0000313" key="12">
    <source>
        <dbReference type="EMBL" id="ASI47548.1"/>
    </source>
</evidence>
<evidence type="ECO:0000256" key="3">
    <source>
        <dbReference type="ARBA" id="ARBA00022741"/>
    </source>
</evidence>
<dbReference type="OrthoDB" id="9780942at2"/>
<evidence type="ECO:0000256" key="10">
    <source>
        <dbReference type="ARBA" id="ARBA00024725"/>
    </source>
</evidence>
<evidence type="ECO:0000256" key="4">
    <source>
        <dbReference type="ARBA" id="ARBA00022833"/>
    </source>
</evidence>
<dbReference type="Pfam" id="PF00005">
    <property type="entry name" value="ABC_tran"/>
    <property type="match status" value="1"/>
</dbReference>
<dbReference type="GO" id="GO:0016887">
    <property type="term" value="F:ATP hydrolysis activity"/>
    <property type="evidence" value="ECO:0007669"/>
    <property type="project" value="InterPro"/>
</dbReference>
<evidence type="ECO:0000256" key="7">
    <source>
        <dbReference type="ARBA" id="ARBA00022967"/>
    </source>
</evidence>
<keyword evidence="13" id="KW-1185">Reference proteome</keyword>
<accession>A0A2Z2LI33</accession>
<reference evidence="13" key="1">
    <citation type="submission" date="2018-06" db="EMBL/GenBank/DDBJ databases">
        <title>The Anaplasma ovis genome reveals a high proportion of pseudogenes.</title>
        <authorList>
            <person name="Liu Z."/>
            <person name="Peasley A.M."/>
            <person name="Yang J."/>
            <person name="Li Y."/>
            <person name="Guan G."/>
            <person name="Luo J."/>
            <person name="Yin H."/>
            <person name="Brayton K.A."/>
        </authorList>
    </citation>
    <scope>NUCLEOTIDE SEQUENCE [LARGE SCALE GENOMIC DNA]</scope>
    <source>
        <strain evidence="13">Haibei</strain>
    </source>
</reference>
<dbReference type="InterPro" id="IPR050153">
    <property type="entry name" value="Metal_Ion_Import_ABC"/>
</dbReference>
<name>A0A2Z2LI33_9RICK</name>
<keyword evidence="9" id="KW-0472">Membrane</keyword>
<dbReference type="InterPro" id="IPR027417">
    <property type="entry name" value="P-loop_NTPase"/>
</dbReference>
<dbReference type="SMART" id="SM00382">
    <property type="entry name" value="AAA"/>
    <property type="match status" value="1"/>
</dbReference>
<dbReference type="KEGG" id="aoh:AOV_01300"/>
<proteinExistence type="inferred from homology"/>
<dbReference type="Gene3D" id="3.40.50.300">
    <property type="entry name" value="P-loop containing nucleotide triphosphate hydrolases"/>
    <property type="match status" value="1"/>
</dbReference>
<keyword evidence="2" id="KW-0813">Transport</keyword>
<dbReference type="PANTHER" id="PTHR42734:SF17">
    <property type="entry name" value="METAL TRANSPORT SYSTEM ATP-BINDING PROTEIN TM_0124-RELATED"/>
    <property type="match status" value="1"/>
</dbReference>
<protein>
    <submittedName>
        <fullName evidence="12">Zinc ABC transporter ATP-binding protein</fullName>
    </submittedName>
</protein>
<evidence type="ECO:0000256" key="9">
    <source>
        <dbReference type="ARBA" id="ARBA00023136"/>
    </source>
</evidence>
<sequence length="245" mass="27403">MSSNHQHFRQPAIKGGESRVSSKRAILTADSLTLFYEDKKVIDNVSFSVKFGEIVTILGPNGGGKTSLVRILVGINKAYKGTVRYFGKLGMGYLPQNIKINRLMPMTVEYFLLHTYLGKRAVSDLEDSMKYVNVARLLKRQVAELSAGETQLVLLARCLMMKPDLIILDEPVSCMDIEAKHNFYKLIARLIAECNMSILMTSHDLHCVMSCSDRVICVNHSIRCEGTPEEITENAKSLSVFPNNV</sequence>
<keyword evidence="6" id="KW-0864">Zinc transport</keyword>
<reference evidence="12 13" key="2">
    <citation type="journal article" date="2019" name="BMC Genomics">
        <title>The Anaplasma ovis genome reveals a high proportion of pseudogenes.</title>
        <authorList>
            <person name="Liu Z."/>
            <person name="Peasley A.M."/>
            <person name="Yang J."/>
            <person name="Li Y."/>
            <person name="Guan G."/>
            <person name="Luo J."/>
            <person name="Yin H."/>
            <person name="Brayton K.A."/>
        </authorList>
    </citation>
    <scope>NUCLEOTIDE SEQUENCE [LARGE SCALE GENOMIC DNA]</scope>
    <source>
        <strain evidence="12 13">Haibei</strain>
    </source>
</reference>
<keyword evidence="4" id="KW-0862">Zinc</keyword>
<keyword evidence="7" id="KW-1278">Translocase</keyword>